<organism evidence="3 4">
    <name type="scientific">Trichoderma ghanense</name>
    <dbReference type="NCBI Taxonomy" id="65468"/>
    <lineage>
        <taxon>Eukaryota</taxon>
        <taxon>Fungi</taxon>
        <taxon>Dikarya</taxon>
        <taxon>Ascomycota</taxon>
        <taxon>Pezizomycotina</taxon>
        <taxon>Sordariomycetes</taxon>
        <taxon>Hypocreomycetidae</taxon>
        <taxon>Hypocreales</taxon>
        <taxon>Hypocreaceae</taxon>
        <taxon>Trichoderma</taxon>
    </lineage>
</organism>
<evidence type="ECO:0008006" key="5">
    <source>
        <dbReference type="Google" id="ProtNLM"/>
    </source>
</evidence>
<evidence type="ECO:0000313" key="3">
    <source>
        <dbReference type="EMBL" id="TFA99687.1"/>
    </source>
</evidence>
<protein>
    <recommendedName>
        <fullName evidence="5">Pheromone receptor 2</fullName>
    </recommendedName>
</protein>
<name>A0ABY2GUS9_9HYPO</name>
<dbReference type="GeneID" id="300580024"/>
<feature type="region of interest" description="Disordered" evidence="1">
    <location>
        <begin position="341"/>
        <end position="373"/>
    </location>
</feature>
<feature type="region of interest" description="Disordered" evidence="1">
    <location>
        <begin position="294"/>
        <end position="328"/>
    </location>
</feature>
<proteinExistence type="predicted"/>
<keyword evidence="4" id="KW-1185">Reference proteome</keyword>
<accession>A0ABY2GUS9</accession>
<feature type="transmembrane region" description="Helical" evidence="2">
    <location>
        <begin position="193"/>
        <end position="217"/>
    </location>
</feature>
<keyword evidence="2" id="KW-0812">Transmembrane</keyword>
<gene>
    <name evidence="3" type="ORF">CCMA1212_008441</name>
</gene>
<keyword evidence="2" id="KW-0472">Membrane</keyword>
<feature type="transmembrane region" description="Helical" evidence="2">
    <location>
        <begin position="113"/>
        <end position="132"/>
    </location>
</feature>
<dbReference type="Pfam" id="PF02116">
    <property type="entry name" value="STE2"/>
    <property type="match status" value="1"/>
</dbReference>
<dbReference type="Proteomes" id="UP001642720">
    <property type="component" value="Unassembled WGS sequence"/>
</dbReference>
<dbReference type="EMBL" id="PPTA01000013">
    <property type="protein sequence ID" value="TFA99687.1"/>
    <property type="molecule type" value="Genomic_DNA"/>
</dbReference>
<dbReference type="PANTHER" id="PTHR28009:SF1">
    <property type="entry name" value="PHEROMONE ALPHA FACTOR RECEPTOR"/>
    <property type="match status" value="1"/>
</dbReference>
<sequence>MSFDPYTQNITILLSPSSPPISIPIPLIDTFNDETASIITNYAAQLGASLTMLLVLLATTPSSKLLRATTSLLHALALVVCVVRTLLLVYFFLTPFSHFYQVWTGDFSRIPAWNYRTSIAGTVLSALLAIVTDAALVNQAWTMVSLFAPRTRYAVCFLSLLITLLAVSFRVAYTVIQCEGITDLAAPRRYAWLIRTTLICNTASIAWFCALFNSKLVAHLVGNRGVLPSRRAMSPMEVLIMANGILMIVPVIFAILEWHHFINFEAGSLTPTSIAIILPLSCLAAQRIATSSSSQQYNHHHHYHHQGPSARYKASRDSSSRTPLNVKTGSSLFSTTTCNSNTSSSAAAAQRTHSMDASGMLASQQQQQQQPTRGDFVDPIDLELRQIDGYAQPTEVRLQHGEGQQFHK</sequence>
<dbReference type="InterPro" id="IPR027458">
    <property type="entry name" value="STE2_TM1-TM2_sf"/>
</dbReference>
<feature type="transmembrane region" description="Helical" evidence="2">
    <location>
        <begin position="238"/>
        <end position="256"/>
    </location>
</feature>
<feature type="transmembrane region" description="Helical" evidence="2">
    <location>
        <begin position="72"/>
        <end position="93"/>
    </location>
</feature>
<evidence type="ECO:0000256" key="2">
    <source>
        <dbReference type="SAM" id="Phobius"/>
    </source>
</evidence>
<reference evidence="3 4" key="1">
    <citation type="submission" date="2018-01" db="EMBL/GenBank/DDBJ databases">
        <title>Genome characterization of the sugarcane-associated fungus Trichoderma ghanense CCMA-1212 and their application in lignocelulose bioconversion.</title>
        <authorList>
            <person name="Steindorff A.S."/>
            <person name="Mendes T.D."/>
            <person name="Vilela E.S.D."/>
            <person name="Rodrigues D.S."/>
            <person name="Formighieri E.F."/>
            <person name="Melo I.S."/>
            <person name="Favaro L.C.L."/>
        </authorList>
    </citation>
    <scope>NUCLEOTIDE SEQUENCE [LARGE SCALE GENOMIC DNA]</scope>
    <source>
        <strain evidence="3 4">CCMA-1212</strain>
    </source>
</reference>
<evidence type="ECO:0000256" key="1">
    <source>
        <dbReference type="SAM" id="MobiDB-lite"/>
    </source>
</evidence>
<dbReference type="Gene3D" id="1.10.287.920">
    <property type="entry name" value="Pheromone alpha factor receptor"/>
    <property type="match status" value="1"/>
</dbReference>
<comment type="caution">
    <text evidence="3">The sequence shown here is derived from an EMBL/GenBank/DDBJ whole genome shotgun (WGS) entry which is preliminary data.</text>
</comment>
<feature type="transmembrane region" description="Helical" evidence="2">
    <location>
        <begin position="42"/>
        <end position="60"/>
    </location>
</feature>
<dbReference type="PANTHER" id="PTHR28009">
    <property type="entry name" value="PHEROMONE ALPHA FACTOR RECEPTOR"/>
    <property type="match status" value="1"/>
</dbReference>
<feature type="transmembrane region" description="Helical" evidence="2">
    <location>
        <begin position="268"/>
        <end position="285"/>
    </location>
</feature>
<dbReference type="CDD" id="cd14939">
    <property type="entry name" value="7tmD_STE2"/>
    <property type="match status" value="1"/>
</dbReference>
<evidence type="ECO:0000313" key="4">
    <source>
        <dbReference type="Proteomes" id="UP001642720"/>
    </source>
</evidence>
<dbReference type="RefSeq" id="XP_073555889.1">
    <property type="nucleotide sequence ID" value="XM_073705574.1"/>
</dbReference>
<dbReference type="InterPro" id="IPR000366">
    <property type="entry name" value="GPCR_STE2"/>
</dbReference>
<keyword evidence="2" id="KW-1133">Transmembrane helix</keyword>
<feature type="transmembrane region" description="Helical" evidence="2">
    <location>
        <begin position="153"/>
        <end position="173"/>
    </location>
</feature>